<feature type="non-terminal residue" evidence="1">
    <location>
        <position position="60"/>
    </location>
</feature>
<sequence>MRSFNDQASPIYIGKTSSGAVRLQSAAGGDASVSSADLGRTCKAAVHVVNGVLNPGEWPR</sequence>
<gene>
    <name evidence="1" type="ORF">HaLaN_18603</name>
</gene>
<comment type="caution">
    <text evidence="1">The sequence shown here is derived from an EMBL/GenBank/DDBJ whole genome shotgun (WGS) entry which is preliminary data.</text>
</comment>
<evidence type="ECO:0000313" key="2">
    <source>
        <dbReference type="Proteomes" id="UP000485058"/>
    </source>
</evidence>
<name>A0A699ZR99_HAELA</name>
<evidence type="ECO:0000313" key="1">
    <source>
        <dbReference type="EMBL" id="GFH21326.1"/>
    </source>
</evidence>
<reference evidence="1 2" key="1">
    <citation type="submission" date="2020-02" db="EMBL/GenBank/DDBJ databases">
        <title>Draft genome sequence of Haematococcus lacustris strain NIES-144.</title>
        <authorList>
            <person name="Morimoto D."/>
            <person name="Nakagawa S."/>
            <person name="Yoshida T."/>
            <person name="Sawayama S."/>
        </authorList>
    </citation>
    <scope>NUCLEOTIDE SEQUENCE [LARGE SCALE GENOMIC DNA]</scope>
    <source>
        <strain evidence="1 2">NIES-144</strain>
    </source>
</reference>
<organism evidence="1 2">
    <name type="scientific">Haematococcus lacustris</name>
    <name type="common">Green alga</name>
    <name type="synonym">Haematococcus pluvialis</name>
    <dbReference type="NCBI Taxonomy" id="44745"/>
    <lineage>
        <taxon>Eukaryota</taxon>
        <taxon>Viridiplantae</taxon>
        <taxon>Chlorophyta</taxon>
        <taxon>core chlorophytes</taxon>
        <taxon>Chlorophyceae</taxon>
        <taxon>CS clade</taxon>
        <taxon>Chlamydomonadales</taxon>
        <taxon>Haematococcaceae</taxon>
        <taxon>Haematococcus</taxon>
    </lineage>
</organism>
<protein>
    <submittedName>
        <fullName evidence="1">Uncharacterized protein</fullName>
    </submittedName>
</protein>
<accession>A0A699ZR99</accession>
<proteinExistence type="predicted"/>
<feature type="non-terminal residue" evidence="1">
    <location>
        <position position="1"/>
    </location>
</feature>
<dbReference type="EMBL" id="BLLF01001806">
    <property type="protein sequence ID" value="GFH21326.1"/>
    <property type="molecule type" value="Genomic_DNA"/>
</dbReference>
<dbReference type="Proteomes" id="UP000485058">
    <property type="component" value="Unassembled WGS sequence"/>
</dbReference>
<dbReference type="AlphaFoldDB" id="A0A699ZR99"/>
<keyword evidence="2" id="KW-1185">Reference proteome</keyword>